<name>A0ABQ8HU44_9ROSI</name>
<reference evidence="4 5" key="1">
    <citation type="submission" date="2021-02" db="EMBL/GenBank/DDBJ databases">
        <title>Plant Genome Project.</title>
        <authorList>
            <person name="Zhang R.-G."/>
        </authorList>
    </citation>
    <scope>NUCLEOTIDE SEQUENCE [LARGE SCALE GENOMIC DNA]</scope>
    <source>
        <tissue evidence="4">Leaves</tissue>
    </source>
</reference>
<feature type="coiled-coil region" evidence="1">
    <location>
        <begin position="878"/>
        <end position="905"/>
    </location>
</feature>
<feature type="coiled-coil region" evidence="1">
    <location>
        <begin position="1156"/>
        <end position="1183"/>
    </location>
</feature>
<feature type="coiled-coil region" evidence="1">
    <location>
        <begin position="1976"/>
        <end position="2003"/>
    </location>
</feature>
<feature type="region of interest" description="Disordered" evidence="2">
    <location>
        <begin position="245"/>
        <end position="274"/>
    </location>
</feature>
<dbReference type="EMBL" id="JAFEMO010000007">
    <property type="protein sequence ID" value="KAH7567809.1"/>
    <property type="molecule type" value="Genomic_DNA"/>
</dbReference>
<feature type="compositionally biased region" description="Polar residues" evidence="2">
    <location>
        <begin position="161"/>
        <end position="177"/>
    </location>
</feature>
<protein>
    <recommendedName>
        <fullName evidence="3">C2 NT-type domain-containing protein</fullName>
    </recommendedName>
</protein>
<feature type="compositionally biased region" description="Polar residues" evidence="2">
    <location>
        <begin position="245"/>
        <end position="259"/>
    </location>
</feature>
<dbReference type="Proteomes" id="UP000827721">
    <property type="component" value="Unassembled WGS sequence"/>
</dbReference>
<dbReference type="InterPro" id="IPR019448">
    <property type="entry name" value="NT-C2"/>
</dbReference>
<gene>
    <name evidence="4" type="ORF">JRO89_XS07G0154400</name>
</gene>
<dbReference type="PANTHER" id="PTHR34452">
    <property type="entry name" value="MYOSIN HEAVY CHAIN-RELATED PROTEIN"/>
    <property type="match status" value="1"/>
</dbReference>
<dbReference type="PANTHER" id="PTHR34452:SF1">
    <property type="entry name" value="SPORULATION-SPECIFIC PROTEIN"/>
    <property type="match status" value="1"/>
</dbReference>
<feature type="region of interest" description="Disordered" evidence="2">
    <location>
        <begin position="158"/>
        <end position="177"/>
    </location>
</feature>
<sequence>MSRIAKWKLDKTKVKVVFRLQFHATHIPQSGWDKLFISFIPADSGKATAKTTKANVRNGTCKWGDPIYETTRLLQDIITKKYDEKLYKLVVAMGSSRSSLLGEATINLADYADALKPSAVALPLHGSDSGVILHVTVQLLTSKTGFREFEQQRELRERGLQTANDQTSPDESCGGINNQMEKVNARVRFKEKSKELPALEEEVGINEEYADSAVGFDGSSNTSESLYAEKHDTSSLHEIDSLKSTTSGDLAGFSQSPQQEKGDPPDNRFLAQGTTDWVPGWGSDYSADNDLAIAYEENNRLRGCLEVAELSINELKLEVSSLQSHADEIGNEAQNFSQKLAGEIASGEQLAKEVSVLKSECSKLKDDLETLSKFKSCSPFTTREAIEKDQDHQFQDSEFRWLKGLLVVEDKIQEFHKKACLGFHERDFRTLQTDLEALLSLLQDLKQGTGRENSNYYFVAGEQANISEIEERSLNKCEQFVSGNGFDSEFYQPEIDMLHCVSIPGLVSHDPNSVNASNAMGGKIFELLRELDESKAERESLAKKMDQMECYYEALIQELEENQRQMLGELQNIRNEHSTCLYTISSAKAEIETAREDLNEQIMRFSEEKGKSDSLNKELERRAFTAEAALKRARLNYSIAVGQLQKDLEQLSFQVLSMYETNENLIRKALVDSSQPSCEEYADIVQNQKLNSEESHAGKLLECQSQYAGVKKQNMGGDILLEDLKRSLHLQEGLYRKLEEEACEMNFQNIYLDVFSKTLQETLLEVNADIRLMKERVDELTQQLELSNESNELLIQRLQTAMDDIHFLNESKATCFAKCSDMALQNQILEANLQDVTCENHHLRQKITEWESLMVEFKSFQSKYEATAAEKTELVNLLEKESLENGNLQRDISSLQEKLKTIKTEFDDLASLNENMQNTINFQQSKMQNLCSSYVDSFNVLSPCSESVGQELGSKDLTDVVLQLEELQHNSFEKIRQLMEEKKCLIDEKDRAEASLSKVESEIVLMKQKFEHDKREIVDKLDELGSIRTEFDELASVTENMQNTINFLQNKMQNLLSSYGNSSNELSLCSESVGQDLESKDLTDIVLQLENLQHSTYEKIRQLMEEKKSLIDEKDMAQASLSKTESDIVLMKQKFEHDKREIVDKLDKLGSIKTEFDELASVNENLQNTINFLQNMMQNLLSSYGDSSNELSFVNESEGQDSGPKDIKGVVLQLEKLQHNACEKIHQLMEEKKALIDEKDVVQVSLSKAESDIALMKQKFEHNIRDMVDKLDVSNDLVQKLQLKVEAIADKLKVSSEAGENHAQHHSELFSDLDSLELELHQLSSKTRDFTQEILALEIVTEELQRSKQTIAELTEENQSLMVSLQNKSEESAMLALEVNMSKESLQSRNDELLAERSLRDKLESTVADLTSQLNEKRCQLIDFDQHKSELVHLKQLVSELELEKSRVCHLLLQYEKSHKIASEESSAVTRLESHLSEMHELLIASDVKVSFTRTQYEAWFEELVQQVYSSGRLLNELRTKNLDVEAVLNSCFAREAQCNAENARLLAGLDTLRSELHASIAEKRALLDKNSILTVEVEEYKNQAESMAVSYCKGNSQLALEVERLKHLLVSSEEVIDDLMLSKEDLEVKVLVLKAKLDEECAQVTLLEGYNDEIMMLRNQCKELSQKFSEQILKTEEFKNLCIHLKELKDKSEAECIQLREKRESEGPPTAVQESLRIAFIKEQYETKLQELKQQLSISKKHGEELLWKLQDALDEIENRKKSEASHLKKNEELGVKLLELEAELQALISDKREKTKAYDLLKAELECSLMSLECCKEEKQELESSLQECNEEKLKLSSDLTMMRELLDSSIMPIQNEGNEMIGRNAHQQNPIAGTSSRGRISDDMVSSNGPMGDVNSKYLELDSTITCEDATNTCLVPIDEGSCSRALLKIQPEQDVLVSGGVNGIPSDALVNPESLHNDDKKHLALVNDHFRAQSLKSSMDHLNEELERMKIENSLVSQDDHHFDPKFPGLQRELMQLHKVNEELGSICPAFNQCSSSGNAIERVLALEIELAESLQVKKKSSIQFQSSFLKQHSDEEAIFQSFRDINELIKDTLEIKGRFAAVETELKDMHDRYSQLSLQFAEVEGERQKLMMTLKNIRAYKKAQVLSHSSSASLGDSTAS</sequence>
<feature type="coiled-coil region" evidence="1">
    <location>
        <begin position="524"/>
        <end position="636"/>
    </location>
</feature>
<accession>A0ABQ8HU44</accession>
<feature type="coiled-coil region" evidence="1">
    <location>
        <begin position="1400"/>
        <end position="1444"/>
    </location>
</feature>
<evidence type="ECO:0000256" key="1">
    <source>
        <dbReference type="SAM" id="Coils"/>
    </source>
</evidence>
<evidence type="ECO:0000259" key="3">
    <source>
        <dbReference type="PROSITE" id="PS51840"/>
    </source>
</evidence>
<feature type="coiled-coil region" evidence="1">
    <location>
        <begin position="721"/>
        <end position="797"/>
    </location>
</feature>
<proteinExistence type="predicted"/>
<feature type="coiled-coil region" evidence="1">
    <location>
        <begin position="1772"/>
        <end position="1841"/>
    </location>
</feature>
<organism evidence="4 5">
    <name type="scientific">Xanthoceras sorbifolium</name>
    <dbReference type="NCBI Taxonomy" id="99658"/>
    <lineage>
        <taxon>Eukaryota</taxon>
        <taxon>Viridiplantae</taxon>
        <taxon>Streptophyta</taxon>
        <taxon>Embryophyta</taxon>
        <taxon>Tracheophyta</taxon>
        <taxon>Spermatophyta</taxon>
        <taxon>Magnoliopsida</taxon>
        <taxon>eudicotyledons</taxon>
        <taxon>Gunneridae</taxon>
        <taxon>Pentapetalae</taxon>
        <taxon>rosids</taxon>
        <taxon>malvids</taxon>
        <taxon>Sapindales</taxon>
        <taxon>Sapindaceae</taxon>
        <taxon>Xanthoceroideae</taxon>
        <taxon>Xanthoceras</taxon>
    </lineage>
</organism>
<comment type="caution">
    <text evidence="4">The sequence shown here is derived from an EMBL/GenBank/DDBJ whole genome shotgun (WGS) entry which is preliminary data.</text>
</comment>
<dbReference type="Pfam" id="PF10358">
    <property type="entry name" value="NT-C2"/>
    <property type="match status" value="1"/>
</dbReference>
<evidence type="ECO:0000313" key="4">
    <source>
        <dbReference type="EMBL" id="KAH7567809.1"/>
    </source>
</evidence>
<feature type="coiled-coil region" evidence="1">
    <location>
        <begin position="305"/>
        <end position="332"/>
    </location>
</feature>
<feature type="coiled-coil region" evidence="1">
    <location>
        <begin position="1306"/>
        <end position="1371"/>
    </location>
</feature>
<evidence type="ECO:0000256" key="2">
    <source>
        <dbReference type="SAM" id="MobiDB-lite"/>
    </source>
</evidence>
<feature type="domain" description="C2 NT-type" evidence="3">
    <location>
        <begin position="6"/>
        <end position="141"/>
    </location>
</feature>
<keyword evidence="1" id="KW-0175">Coiled coil</keyword>
<feature type="coiled-coil region" evidence="1">
    <location>
        <begin position="975"/>
        <end position="1009"/>
    </location>
</feature>
<evidence type="ECO:0000313" key="5">
    <source>
        <dbReference type="Proteomes" id="UP000827721"/>
    </source>
</evidence>
<dbReference type="PROSITE" id="PS51840">
    <property type="entry name" value="C2_NT"/>
    <property type="match status" value="1"/>
</dbReference>
<keyword evidence="5" id="KW-1185">Reference proteome</keyword>